<feature type="region of interest" description="Disordered" evidence="1">
    <location>
        <begin position="208"/>
        <end position="257"/>
    </location>
</feature>
<gene>
    <name evidence="2" type="ORF">QWZ18_14275</name>
</gene>
<feature type="region of interest" description="Disordered" evidence="1">
    <location>
        <begin position="64"/>
        <end position="100"/>
    </location>
</feature>
<evidence type="ECO:0008006" key="4">
    <source>
        <dbReference type="Google" id="ProtNLM"/>
    </source>
</evidence>
<feature type="compositionally biased region" description="Polar residues" evidence="1">
    <location>
        <begin position="72"/>
        <end position="91"/>
    </location>
</feature>
<name>A0ABT8APK2_9HYPH</name>
<accession>A0ABT8APK2</accession>
<dbReference type="RefSeq" id="WP_238291794.1">
    <property type="nucleotide sequence ID" value="NZ_BPQS01000046.1"/>
</dbReference>
<organism evidence="2 3">
    <name type="scientific">Methylobacterium longum</name>
    <dbReference type="NCBI Taxonomy" id="767694"/>
    <lineage>
        <taxon>Bacteria</taxon>
        <taxon>Pseudomonadati</taxon>
        <taxon>Pseudomonadota</taxon>
        <taxon>Alphaproteobacteria</taxon>
        <taxon>Hyphomicrobiales</taxon>
        <taxon>Methylobacteriaceae</taxon>
        <taxon>Methylobacterium</taxon>
    </lineage>
</organism>
<evidence type="ECO:0000256" key="1">
    <source>
        <dbReference type="SAM" id="MobiDB-lite"/>
    </source>
</evidence>
<dbReference type="Proteomes" id="UP001244297">
    <property type="component" value="Unassembled WGS sequence"/>
</dbReference>
<feature type="compositionally biased region" description="Basic and acidic residues" evidence="1">
    <location>
        <begin position="135"/>
        <end position="151"/>
    </location>
</feature>
<feature type="compositionally biased region" description="Basic and acidic residues" evidence="1">
    <location>
        <begin position="224"/>
        <end position="239"/>
    </location>
</feature>
<reference evidence="3" key="1">
    <citation type="journal article" date="2019" name="Int. J. Syst. Evol. Microbiol.">
        <title>The Global Catalogue of Microorganisms (GCM) 10K type strain sequencing project: providing services to taxonomists for standard genome sequencing and annotation.</title>
        <authorList>
            <consortium name="The Broad Institute Genomics Platform"/>
            <consortium name="The Broad Institute Genome Sequencing Center for Infectious Disease"/>
            <person name="Wu L."/>
            <person name="Ma J."/>
        </authorList>
    </citation>
    <scope>NUCLEOTIDE SEQUENCE [LARGE SCALE GENOMIC DNA]</scope>
    <source>
        <strain evidence="3">CECT 7806</strain>
    </source>
</reference>
<keyword evidence="3" id="KW-1185">Reference proteome</keyword>
<evidence type="ECO:0000313" key="2">
    <source>
        <dbReference type="EMBL" id="MDN3571787.1"/>
    </source>
</evidence>
<feature type="region of interest" description="Disordered" evidence="1">
    <location>
        <begin position="121"/>
        <end position="151"/>
    </location>
</feature>
<proteinExistence type="predicted"/>
<sequence length="257" mass="28045">MLMWEMPKIRTVLIAALNQKRTPRLFVMEEAMTTFRTLIAASILSSLPLGVVFAQTARMGIGGDPLSAEKAPNTTVVGQTKPPSRDASPTSVKPIDRVTPRQAADDAIANRVCVGCGGEPITTGALPPASSSGKSDARLHELSTATEPKKQSDLDTVALASAHRERAESVREKTNGLWQSWTVSICEGCDDQQPYKRRRLEDWPVRNVPMTTGSIDKAPPVKRPHAEAKRTDIHPHGTLEADLSPENVDSIRRMPRQ</sequence>
<protein>
    <recommendedName>
        <fullName evidence="4">Secreted protein</fullName>
    </recommendedName>
</protein>
<comment type="caution">
    <text evidence="2">The sequence shown here is derived from an EMBL/GenBank/DDBJ whole genome shotgun (WGS) entry which is preliminary data.</text>
</comment>
<dbReference type="EMBL" id="JAUFPT010000046">
    <property type="protein sequence ID" value="MDN3571787.1"/>
    <property type="molecule type" value="Genomic_DNA"/>
</dbReference>
<evidence type="ECO:0000313" key="3">
    <source>
        <dbReference type="Proteomes" id="UP001244297"/>
    </source>
</evidence>